<dbReference type="OrthoDB" id="5488153at2"/>
<keyword evidence="4" id="KW-1185">Reference proteome</keyword>
<dbReference type="InterPro" id="IPR028974">
    <property type="entry name" value="TSP_type-3_rpt"/>
</dbReference>
<dbReference type="RefSeq" id="WP_053236194.1">
    <property type="nucleotide sequence ID" value="NZ_CP011125.1"/>
</dbReference>
<feature type="compositionally biased region" description="Low complexity" evidence="1">
    <location>
        <begin position="23"/>
        <end position="37"/>
    </location>
</feature>
<dbReference type="InterPro" id="IPR018247">
    <property type="entry name" value="EF_Hand_1_Ca_BS"/>
</dbReference>
<dbReference type="EMBL" id="CP011125">
    <property type="protein sequence ID" value="AKF09109.1"/>
    <property type="molecule type" value="Genomic_DNA"/>
</dbReference>
<name>A0A0F6SGQ6_9BACT</name>
<dbReference type="GO" id="GO:0005509">
    <property type="term" value="F:calcium ion binding"/>
    <property type="evidence" value="ECO:0007669"/>
    <property type="project" value="InterPro"/>
</dbReference>
<reference evidence="3 4" key="1">
    <citation type="submission" date="2015-03" db="EMBL/GenBank/DDBJ databases">
        <title>Genome assembly of Sandaracinus amylolyticus DSM 53668.</title>
        <authorList>
            <person name="Sharma G."/>
            <person name="Subramanian S."/>
        </authorList>
    </citation>
    <scope>NUCLEOTIDE SEQUENCE [LARGE SCALE GENOMIC DNA]</scope>
    <source>
        <strain evidence="3 4">DSM 53668</strain>
    </source>
</reference>
<dbReference type="Gene3D" id="4.10.1080.10">
    <property type="entry name" value="TSP type-3 repeat"/>
    <property type="match status" value="1"/>
</dbReference>
<dbReference type="InterPro" id="IPR036465">
    <property type="entry name" value="vWFA_dom_sf"/>
</dbReference>
<sequence length="666" mass="70177">MRTLSLLLRLALVCALALPIVACDDGAPPASDDGGTDFSRDTDQDGIADADEQALLRVDTDGDGTPDFEDTDSDNDGLPDSLEAGDGVLTTGPRDSDGDGIADFRDGDSDDNGIPDSREGTGDFDEDGTHDAADIDDDDDGVTDERELGDRTDFPADHDDDSAPDFRDIDADGDGILDGHEYGFDSDGDGTPDWWDLDSDDDAVSDSDEAGDDDVRSVPIDTDDDGIADFRDRDADNDGLPDGIEIEEGTDRLEPDSDGDGVSDLIEVGAGTDPNDISESPRTRGDFVFVMPFQEAAEPARDTLLFRTNIQYADVYFQFDTTGSMSTEISSMRGAVETIIDELTCAESGASCAGDIGCAAPYVCSAAGRCIEDPEITGCIADIWTGVGVYSGDPSSYRNLLQLQPDPAMTRMRIPASANGGGANETLFESVACVADPTACSGAECTPGGIGCPAFRRDAVRMLVTITDETNQCSACPVNTAVAAGTRLRAEEILFVGVDADASASPRMHLEAIARASNSLDASGAPLYVQGSEAAVTAAVSDAIRNIARNRPIFVTIDRDDADGDDGDALQFVDRIEVNAAGGGGCTIVDSTADTDGDGFRDSYPSLMPGTPVCWDVVARDNDRVEAHDRPLVFRARITVRGDGSILDSRTIYFLVPPTIEPPIFG</sequence>
<accession>A0A0F6SGQ6</accession>
<feature type="compositionally biased region" description="Basic and acidic residues" evidence="1">
    <location>
        <begin position="116"/>
        <end position="133"/>
    </location>
</feature>
<protein>
    <submittedName>
        <fullName evidence="3">Internalin</fullName>
    </submittedName>
</protein>
<feature type="compositionally biased region" description="Acidic residues" evidence="1">
    <location>
        <begin position="184"/>
        <end position="212"/>
    </location>
</feature>
<organism evidence="3 4">
    <name type="scientific">Sandaracinus amylolyticus</name>
    <dbReference type="NCBI Taxonomy" id="927083"/>
    <lineage>
        <taxon>Bacteria</taxon>
        <taxon>Pseudomonadati</taxon>
        <taxon>Myxococcota</taxon>
        <taxon>Polyangia</taxon>
        <taxon>Polyangiales</taxon>
        <taxon>Sandaracinaceae</taxon>
        <taxon>Sandaracinus</taxon>
    </lineage>
</organism>
<dbReference type="KEGG" id="samy:DB32_006258"/>
<gene>
    <name evidence="3" type="ORF">DB32_006258</name>
</gene>
<dbReference type="SUPFAM" id="SSF103647">
    <property type="entry name" value="TSP type-3 repeat"/>
    <property type="match status" value="3"/>
</dbReference>
<feature type="compositionally biased region" description="Basic and acidic residues" evidence="1">
    <location>
        <begin position="143"/>
        <end position="157"/>
    </location>
</feature>
<dbReference type="PROSITE" id="PS00018">
    <property type="entry name" value="EF_HAND_1"/>
    <property type="match status" value="1"/>
</dbReference>
<dbReference type="STRING" id="927083.DB32_006258"/>
<dbReference type="Proteomes" id="UP000034883">
    <property type="component" value="Chromosome"/>
</dbReference>
<feature type="region of interest" description="Disordered" evidence="1">
    <location>
        <begin position="23"/>
        <end position="283"/>
    </location>
</feature>
<evidence type="ECO:0000256" key="1">
    <source>
        <dbReference type="SAM" id="MobiDB-lite"/>
    </source>
</evidence>
<feature type="signal peptide" evidence="2">
    <location>
        <begin position="1"/>
        <end position="22"/>
    </location>
</feature>
<dbReference type="AlphaFoldDB" id="A0A0F6SGQ6"/>
<keyword evidence="2" id="KW-0732">Signal</keyword>
<evidence type="ECO:0000256" key="2">
    <source>
        <dbReference type="SAM" id="SignalP"/>
    </source>
</evidence>
<feature type="compositionally biased region" description="Acidic residues" evidence="1">
    <location>
        <begin position="237"/>
        <end position="248"/>
    </location>
</feature>
<evidence type="ECO:0000313" key="4">
    <source>
        <dbReference type="Proteomes" id="UP000034883"/>
    </source>
</evidence>
<dbReference type="Gene3D" id="3.40.50.410">
    <property type="entry name" value="von Willebrand factor, type A domain"/>
    <property type="match status" value="1"/>
</dbReference>
<evidence type="ECO:0000313" key="3">
    <source>
        <dbReference type="EMBL" id="AKF09109.1"/>
    </source>
</evidence>
<proteinExistence type="predicted"/>
<feature type="compositionally biased region" description="Basic and acidic residues" evidence="1">
    <location>
        <begin position="94"/>
        <end position="107"/>
    </location>
</feature>
<feature type="compositionally biased region" description="Acidic residues" evidence="1">
    <location>
        <begin position="61"/>
        <end position="77"/>
    </location>
</feature>
<feature type="chain" id="PRO_5002509804" evidence="2">
    <location>
        <begin position="23"/>
        <end position="666"/>
    </location>
</feature>